<dbReference type="PANTHER" id="PTHR12697">
    <property type="entry name" value="PBS LYASE HEAT-LIKE PROTEIN"/>
    <property type="match status" value="1"/>
</dbReference>
<sequence length="364" mass="40261">MSQKEIDIWRLQAQKDIDGLIQALRSPSAQRRKRAAAALLALDAKSAIPALQEVIKTEPDTSTKTGLVTALNSLIDDFPELPTQLNTAMDKRQILVDRLIDKLTNDNPDVVVAAAQSLVNLREASAFEPLMQILRDEGRSIQVRAGIAEALLKMDDTSVKETLLKMLRHSNVQTRHKTAAILGQLKAEWSIIPLTKHLRDPNNEMRKVVRAALRHIGTPEARRALAHNQPLETDMLNSKVTTTGLLNRLQKRRPQAKNAPRSAQDGEQEQPRGLLERLNGGERSQQDIDATMITRPPVSLPDAAQPSNGAADEDALSGAAPQQAPQKQMSQKQVSQKQTKQAPQRPSSQRQPSQKQPSQKESQE</sequence>
<dbReference type="InterPro" id="IPR011989">
    <property type="entry name" value="ARM-like"/>
</dbReference>
<dbReference type="Gene3D" id="1.25.10.10">
    <property type="entry name" value="Leucine-rich Repeat Variant"/>
    <property type="match status" value="2"/>
</dbReference>
<organism evidence="2 3">
    <name type="scientific">Phototrophicus methaneseepsis</name>
    <dbReference type="NCBI Taxonomy" id="2710758"/>
    <lineage>
        <taxon>Bacteria</taxon>
        <taxon>Bacillati</taxon>
        <taxon>Chloroflexota</taxon>
        <taxon>Candidatus Thermofontia</taxon>
        <taxon>Phototrophicales</taxon>
        <taxon>Phototrophicaceae</taxon>
        <taxon>Phototrophicus</taxon>
    </lineage>
</organism>
<keyword evidence="3" id="KW-1185">Reference proteome</keyword>
<dbReference type="AlphaFoldDB" id="A0A7S8IG33"/>
<evidence type="ECO:0000256" key="1">
    <source>
        <dbReference type="SAM" id="MobiDB-lite"/>
    </source>
</evidence>
<evidence type="ECO:0000313" key="3">
    <source>
        <dbReference type="Proteomes" id="UP000594468"/>
    </source>
</evidence>
<protein>
    <submittedName>
        <fullName evidence="2">HEAT repeat domain-containing protein</fullName>
    </submittedName>
</protein>
<dbReference type="GO" id="GO:0016491">
    <property type="term" value="F:oxidoreductase activity"/>
    <property type="evidence" value="ECO:0007669"/>
    <property type="project" value="TreeGrafter"/>
</dbReference>
<feature type="region of interest" description="Disordered" evidence="1">
    <location>
        <begin position="247"/>
        <end position="364"/>
    </location>
</feature>
<dbReference type="SUPFAM" id="SSF48371">
    <property type="entry name" value="ARM repeat"/>
    <property type="match status" value="1"/>
</dbReference>
<proteinExistence type="predicted"/>
<dbReference type="PANTHER" id="PTHR12697:SF5">
    <property type="entry name" value="DEOXYHYPUSINE HYDROXYLASE"/>
    <property type="match status" value="1"/>
</dbReference>
<dbReference type="Pfam" id="PF13646">
    <property type="entry name" value="HEAT_2"/>
    <property type="match status" value="1"/>
</dbReference>
<dbReference type="Proteomes" id="UP000594468">
    <property type="component" value="Chromosome"/>
</dbReference>
<dbReference type="InterPro" id="IPR016024">
    <property type="entry name" value="ARM-type_fold"/>
</dbReference>
<evidence type="ECO:0000313" key="2">
    <source>
        <dbReference type="EMBL" id="QPC84271.1"/>
    </source>
</evidence>
<dbReference type="SMART" id="SM00567">
    <property type="entry name" value="EZ_HEAT"/>
    <property type="match status" value="4"/>
</dbReference>
<dbReference type="KEGG" id="pmet:G4Y79_07825"/>
<name>A0A7S8IG33_9CHLR</name>
<reference evidence="2 3" key="1">
    <citation type="submission" date="2020-02" db="EMBL/GenBank/DDBJ databases">
        <authorList>
            <person name="Zheng R.K."/>
            <person name="Sun C.M."/>
        </authorList>
    </citation>
    <scope>NUCLEOTIDE SEQUENCE [LARGE SCALE GENOMIC DNA]</scope>
    <source>
        <strain evidence="3">rifampicinis</strain>
    </source>
</reference>
<dbReference type="EMBL" id="CP062983">
    <property type="protein sequence ID" value="QPC84271.1"/>
    <property type="molecule type" value="Genomic_DNA"/>
</dbReference>
<dbReference type="InterPro" id="IPR004155">
    <property type="entry name" value="PBS_lyase_HEAT"/>
</dbReference>
<gene>
    <name evidence="2" type="ORF">G4Y79_07825</name>
</gene>
<feature type="compositionally biased region" description="Low complexity" evidence="1">
    <location>
        <begin position="319"/>
        <end position="364"/>
    </location>
</feature>
<dbReference type="RefSeq" id="WP_195172334.1">
    <property type="nucleotide sequence ID" value="NZ_CP062983.1"/>
</dbReference>
<accession>A0A7S8IG33</accession>